<name>A0ACB8SW07_9AGAM</name>
<evidence type="ECO:0000313" key="2">
    <source>
        <dbReference type="Proteomes" id="UP000814140"/>
    </source>
</evidence>
<dbReference type="EMBL" id="MU277218">
    <property type="protein sequence ID" value="KAI0060569.1"/>
    <property type="molecule type" value="Genomic_DNA"/>
</dbReference>
<evidence type="ECO:0000313" key="1">
    <source>
        <dbReference type="EMBL" id="KAI0060569.1"/>
    </source>
</evidence>
<accession>A0ACB8SW07</accession>
<dbReference type="Proteomes" id="UP000814140">
    <property type="component" value="Unassembled WGS sequence"/>
</dbReference>
<protein>
    <submittedName>
        <fullName evidence="1">Uncharacterized protein</fullName>
    </submittedName>
</protein>
<reference evidence="1" key="1">
    <citation type="submission" date="2021-03" db="EMBL/GenBank/DDBJ databases">
        <authorList>
            <consortium name="DOE Joint Genome Institute"/>
            <person name="Ahrendt S."/>
            <person name="Looney B.P."/>
            <person name="Miyauchi S."/>
            <person name="Morin E."/>
            <person name="Drula E."/>
            <person name="Courty P.E."/>
            <person name="Chicoki N."/>
            <person name="Fauchery L."/>
            <person name="Kohler A."/>
            <person name="Kuo A."/>
            <person name="Labutti K."/>
            <person name="Pangilinan J."/>
            <person name="Lipzen A."/>
            <person name="Riley R."/>
            <person name="Andreopoulos W."/>
            <person name="He G."/>
            <person name="Johnson J."/>
            <person name="Barry K.W."/>
            <person name="Grigoriev I.V."/>
            <person name="Nagy L."/>
            <person name="Hibbett D."/>
            <person name="Henrissat B."/>
            <person name="Matheny P.B."/>
            <person name="Labbe J."/>
            <person name="Martin F."/>
        </authorList>
    </citation>
    <scope>NUCLEOTIDE SEQUENCE</scope>
    <source>
        <strain evidence="1">HHB10654</strain>
    </source>
</reference>
<sequence>MDGDRGALLVGSILSTLSCGVSAYQAAFYFFGFHDGTEVALWVVGAWLFNTATVFLSTALTYAYLITHFNDPVYSILEDPCTHAASMTTACTVLLVQSFFISRIWKLSTQSTRTLAMLAVFAFLALFAFATSIAKVYFSITRRGASSVTEGISKTNVSVEALLDILISLCLIYIPRQRDSEFPRAENPLTRLTMFLATRAILLAMYQTVLVIVPSVLSRALLSVAFEMLLGAAYLITMLFILNNRIPKQSESSGSRRLEVQTTIQFADPMDDQWSPVRASSSHNLRLLSIRFFSTGRRAAGRRRDPSTGRRHSRAQITVFRPTFRYKGGAVVTLIPHPPLRLDVRLST</sequence>
<reference evidence="1" key="2">
    <citation type="journal article" date="2022" name="New Phytol.">
        <title>Evolutionary transition to the ectomycorrhizal habit in the genomes of a hyperdiverse lineage of mushroom-forming fungi.</title>
        <authorList>
            <person name="Looney B."/>
            <person name="Miyauchi S."/>
            <person name="Morin E."/>
            <person name="Drula E."/>
            <person name="Courty P.E."/>
            <person name="Kohler A."/>
            <person name="Kuo A."/>
            <person name="LaButti K."/>
            <person name="Pangilinan J."/>
            <person name="Lipzen A."/>
            <person name="Riley R."/>
            <person name="Andreopoulos W."/>
            <person name="He G."/>
            <person name="Johnson J."/>
            <person name="Nolan M."/>
            <person name="Tritt A."/>
            <person name="Barry K.W."/>
            <person name="Grigoriev I.V."/>
            <person name="Nagy L.G."/>
            <person name="Hibbett D."/>
            <person name="Henrissat B."/>
            <person name="Matheny P.B."/>
            <person name="Labbe J."/>
            <person name="Martin F.M."/>
        </authorList>
    </citation>
    <scope>NUCLEOTIDE SEQUENCE</scope>
    <source>
        <strain evidence="1">HHB10654</strain>
    </source>
</reference>
<organism evidence="1 2">
    <name type="scientific">Artomyces pyxidatus</name>
    <dbReference type="NCBI Taxonomy" id="48021"/>
    <lineage>
        <taxon>Eukaryota</taxon>
        <taxon>Fungi</taxon>
        <taxon>Dikarya</taxon>
        <taxon>Basidiomycota</taxon>
        <taxon>Agaricomycotina</taxon>
        <taxon>Agaricomycetes</taxon>
        <taxon>Russulales</taxon>
        <taxon>Auriscalpiaceae</taxon>
        <taxon>Artomyces</taxon>
    </lineage>
</organism>
<gene>
    <name evidence="1" type="ORF">BV25DRAFT_944620</name>
</gene>
<comment type="caution">
    <text evidence="1">The sequence shown here is derived from an EMBL/GenBank/DDBJ whole genome shotgun (WGS) entry which is preliminary data.</text>
</comment>
<proteinExistence type="predicted"/>
<keyword evidence="2" id="KW-1185">Reference proteome</keyword>